<reference evidence="6 7" key="1">
    <citation type="submission" date="2016-10" db="EMBL/GenBank/DDBJ databases">
        <authorList>
            <person name="de Groot N.N."/>
        </authorList>
    </citation>
    <scope>NUCLEOTIDE SEQUENCE [LARGE SCALE GENOMIC DNA]</scope>
    <source>
        <strain evidence="6 7">DSM 22789</strain>
    </source>
</reference>
<dbReference type="InterPro" id="IPR026170">
    <property type="entry name" value="FAM173A/B"/>
</dbReference>
<protein>
    <submittedName>
        <fullName evidence="6">Methyltransferase domain-containing protein</fullName>
    </submittedName>
</protein>
<feature type="chain" id="PRO_5011482371" evidence="4">
    <location>
        <begin position="22"/>
        <end position="176"/>
    </location>
</feature>
<dbReference type="GO" id="GO:0016279">
    <property type="term" value="F:protein-lysine N-methyltransferase activity"/>
    <property type="evidence" value="ECO:0007669"/>
    <property type="project" value="InterPro"/>
</dbReference>
<evidence type="ECO:0000313" key="7">
    <source>
        <dbReference type="Proteomes" id="UP000198785"/>
    </source>
</evidence>
<evidence type="ECO:0000256" key="3">
    <source>
        <dbReference type="ARBA" id="ARBA00022691"/>
    </source>
</evidence>
<dbReference type="PANTHER" id="PTHR13610:SF11">
    <property type="entry name" value="METHYLTRANSFERASE DOMAIN-CONTAINING PROTEIN"/>
    <property type="match status" value="1"/>
</dbReference>
<proteinExistence type="predicted"/>
<evidence type="ECO:0000256" key="2">
    <source>
        <dbReference type="ARBA" id="ARBA00022679"/>
    </source>
</evidence>
<dbReference type="GO" id="GO:0032259">
    <property type="term" value="P:methylation"/>
    <property type="evidence" value="ECO:0007669"/>
    <property type="project" value="UniProtKB-KW"/>
</dbReference>
<dbReference type="Proteomes" id="UP000198785">
    <property type="component" value="Unassembled WGS sequence"/>
</dbReference>
<keyword evidence="4" id="KW-0732">Signal</keyword>
<dbReference type="STRING" id="683125.SAMN05660206_10228"/>
<evidence type="ECO:0000256" key="1">
    <source>
        <dbReference type="ARBA" id="ARBA00022603"/>
    </source>
</evidence>
<gene>
    <name evidence="6" type="ORF">SAMN05660206_10228</name>
</gene>
<evidence type="ECO:0000313" key="6">
    <source>
        <dbReference type="EMBL" id="SFS45244.1"/>
    </source>
</evidence>
<feature type="domain" description="Methyltransferase" evidence="5">
    <location>
        <begin position="49"/>
        <end position="147"/>
    </location>
</feature>
<dbReference type="Pfam" id="PF13847">
    <property type="entry name" value="Methyltransf_31"/>
    <property type="match status" value="1"/>
</dbReference>
<organism evidence="6 7">
    <name type="scientific">Sphingobacterium wenxiniae</name>
    <dbReference type="NCBI Taxonomy" id="683125"/>
    <lineage>
        <taxon>Bacteria</taxon>
        <taxon>Pseudomonadati</taxon>
        <taxon>Bacteroidota</taxon>
        <taxon>Sphingobacteriia</taxon>
        <taxon>Sphingobacteriales</taxon>
        <taxon>Sphingobacteriaceae</taxon>
        <taxon>Sphingobacterium</taxon>
    </lineage>
</organism>
<keyword evidence="7" id="KW-1185">Reference proteome</keyword>
<feature type="signal peptide" evidence="4">
    <location>
        <begin position="1"/>
        <end position="21"/>
    </location>
</feature>
<dbReference type="InterPro" id="IPR025714">
    <property type="entry name" value="Methyltranfer_dom"/>
</dbReference>
<dbReference type="Gene3D" id="3.40.50.150">
    <property type="entry name" value="Vaccinia Virus protein VP39"/>
    <property type="match status" value="1"/>
</dbReference>
<dbReference type="AlphaFoldDB" id="A0A1I6PYI2"/>
<sequence>MKTLRNFLVVLFVLGGLQTFAQTKELDVPYVPTNQAVVDAMLDLAGIKSGDIHYDLGCGDGRIVISAAKRGAIATGIDLDPQRIKEANANAQVAGLADKVKFIEGDLFDFDSSKADVLTLYLLPSVNLKLRPKIMEELRPGTRVVSHAFDMGDWEPEREIEVGGDKVFLWIVPEKE</sequence>
<keyword evidence="2 6" id="KW-0808">Transferase</keyword>
<name>A0A1I6PYI2_9SPHI</name>
<evidence type="ECO:0000256" key="4">
    <source>
        <dbReference type="SAM" id="SignalP"/>
    </source>
</evidence>
<keyword evidence="1 6" id="KW-0489">Methyltransferase</keyword>
<dbReference type="RefSeq" id="WP_093363602.1">
    <property type="nucleotide sequence ID" value="NZ_FOZZ01000002.1"/>
</dbReference>
<dbReference type="EMBL" id="FOZZ01000002">
    <property type="protein sequence ID" value="SFS45244.1"/>
    <property type="molecule type" value="Genomic_DNA"/>
</dbReference>
<dbReference type="CDD" id="cd02440">
    <property type="entry name" value="AdoMet_MTases"/>
    <property type="match status" value="1"/>
</dbReference>
<dbReference type="PANTHER" id="PTHR13610">
    <property type="entry name" value="METHYLTRANSFERASE DOMAIN-CONTAINING PROTEIN"/>
    <property type="match status" value="1"/>
</dbReference>
<dbReference type="SUPFAM" id="SSF53335">
    <property type="entry name" value="S-adenosyl-L-methionine-dependent methyltransferases"/>
    <property type="match status" value="1"/>
</dbReference>
<keyword evidence="3" id="KW-0949">S-adenosyl-L-methionine</keyword>
<evidence type="ECO:0000259" key="5">
    <source>
        <dbReference type="Pfam" id="PF13847"/>
    </source>
</evidence>
<dbReference type="InterPro" id="IPR029063">
    <property type="entry name" value="SAM-dependent_MTases_sf"/>
</dbReference>
<accession>A0A1I6PYI2</accession>
<dbReference type="OrthoDB" id="281208at2"/>